<dbReference type="PANTHER" id="PTHR42794">
    <property type="entry name" value="HEMIN IMPORT ATP-BINDING PROTEIN HMUV"/>
    <property type="match status" value="1"/>
</dbReference>
<comment type="caution">
    <text evidence="4">The sequence shown here is derived from an EMBL/GenBank/DDBJ whole genome shotgun (WGS) entry which is preliminary data.</text>
</comment>
<dbReference type="SMART" id="SM00382">
    <property type="entry name" value="AAA"/>
    <property type="match status" value="1"/>
</dbReference>
<dbReference type="Pfam" id="PF00005">
    <property type="entry name" value="ABC_tran"/>
    <property type="match status" value="1"/>
</dbReference>
<organism evidence="4 5">
    <name type="scientific">Sulfitobacter porphyrae</name>
    <dbReference type="NCBI Taxonomy" id="1246864"/>
    <lineage>
        <taxon>Bacteria</taxon>
        <taxon>Pseudomonadati</taxon>
        <taxon>Pseudomonadota</taxon>
        <taxon>Alphaproteobacteria</taxon>
        <taxon>Rhodobacterales</taxon>
        <taxon>Roseobacteraceae</taxon>
        <taxon>Sulfitobacter</taxon>
    </lineage>
</organism>
<dbReference type="InterPro" id="IPR003439">
    <property type="entry name" value="ABC_transporter-like_ATP-bd"/>
</dbReference>
<sequence length="253" mass="27169">MVSLTLEHIGARYGRRDILTEVSAPVQGGALTALVGANAAGKSTLFRRIAGHLRGAGRVRLAGAEPHELRYMPQDTGMSAALTVYESIILALKQDRGGWRLSADEFRAVDAVLHRFGISHLADQQLPDLSGGQRQSVSIAQALVNGPKVVLMDEPTSALDLNRQYEVLETLRQYAQETGAVMILALHDLNQAMRCCAATLALGEGRILASGPTLEVLTPALIRRLYGIDSRVEHCSRGCPVMIVDGPADRALA</sequence>
<evidence type="ECO:0000313" key="4">
    <source>
        <dbReference type="EMBL" id="MFC6760730.1"/>
    </source>
</evidence>
<dbReference type="PROSITE" id="PS50893">
    <property type="entry name" value="ABC_TRANSPORTER_2"/>
    <property type="match status" value="1"/>
</dbReference>
<dbReference type="CDD" id="cd03214">
    <property type="entry name" value="ABC_Iron-Siderophores_B12_Hemin"/>
    <property type="match status" value="1"/>
</dbReference>
<dbReference type="Gene3D" id="3.40.50.300">
    <property type="entry name" value="P-loop containing nucleotide triphosphate hydrolases"/>
    <property type="match status" value="1"/>
</dbReference>
<keyword evidence="2 4" id="KW-0067">ATP-binding</keyword>
<dbReference type="GO" id="GO:0005524">
    <property type="term" value="F:ATP binding"/>
    <property type="evidence" value="ECO:0007669"/>
    <property type="project" value="UniProtKB-KW"/>
</dbReference>
<dbReference type="EMBL" id="JBHSWG010000001">
    <property type="protein sequence ID" value="MFC6760730.1"/>
    <property type="molecule type" value="Genomic_DNA"/>
</dbReference>
<dbReference type="PANTHER" id="PTHR42794:SF2">
    <property type="entry name" value="ABC TRANSPORTER ATP-BINDING PROTEIN"/>
    <property type="match status" value="1"/>
</dbReference>
<evidence type="ECO:0000256" key="1">
    <source>
        <dbReference type="ARBA" id="ARBA00022741"/>
    </source>
</evidence>
<reference evidence="5" key="1">
    <citation type="journal article" date="2019" name="Int. J. Syst. Evol. Microbiol.">
        <title>The Global Catalogue of Microorganisms (GCM) 10K type strain sequencing project: providing services to taxonomists for standard genome sequencing and annotation.</title>
        <authorList>
            <consortium name="The Broad Institute Genomics Platform"/>
            <consortium name="The Broad Institute Genome Sequencing Center for Infectious Disease"/>
            <person name="Wu L."/>
            <person name="Ma J."/>
        </authorList>
    </citation>
    <scope>NUCLEOTIDE SEQUENCE [LARGE SCALE GENOMIC DNA]</scope>
    <source>
        <strain evidence="5">CCUG 66188</strain>
    </source>
</reference>
<evidence type="ECO:0000256" key="2">
    <source>
        <dbReference type="ARBA" id="ARBA00022840"/>
    </source>
</evidence>
<dbReference type="InterPro" id="IPR003593">
    <property type="entry name" value="AAA+_ATPase"/>
</dbReference>
<dbReference type="SUPFAM" id="SSF52540">
    <property type="entry name" value="P-loop containing nucleoside triphosphate hydrolases"/>
    <property type="match status" value="1"/>
</dbReference>
<dbReference type="Proteomes" id="UP001596353">
    <property type="component" value="Unassembled WGS sequence"/>
</dbReference>
<gene>
    <name evidence="4" type="ORF">ACFQFQ_16505</name>
</gene>
<protein>
    <submittedName>
        <fullName evidence="4">ABC transporter ATP-binding protein</fullName>
    </submittedName>
</protein>
<keyword evidence="5" id="KW-1185">Reference proteome</keyword>
<name>A0ABW2B4R0_9RHOB</name>
<evidence type="ECO:0000313" key="5">
    <source>
        <dbReference type="Proteomes" id="UP001596353"/>
    </source>
</evidence>
<proteinExistence type="predicted"/>
<keyword evidence="1" id="KW-0547">Nucleotide-binding</keyword>
<accession>A0ABW2B4R0</accession>
<dbReference type="InterPro" id="IPR027417">
    <property type="entry name" value="P-loop_NTPase"/>
</dbReference>
<evidence type="ECO:0000259" key="3">
    <source>
        <dbReference type="PROSITE" id="PS50893"/>
    </source>
</evidence>
<feature type="domain" description="ABC transporter" evidence="3">
    <location>
        <begin position="4"/>
        <end position="229"/>
    </location>
</feature>